<evidence type="ECO:0000256" key="3">
    <source>
        <dbReference type="ARBA" id="ARBA00022801"/>
    </source>
</evidence>
<protein>
    <recommendedName>
        <fullName evidence="4">Caspase family p20 domain-containing protein</fullName>
    </recommendedName>
</protein>
<dbReference type="SUPFAM" id="SSF52129">
    <property type="entry name" value="Caspase-like"/>
    <property type="match status" value="1"/>
</dbReference>
<dbReference type="InterPro" id="IPR011600">
    <property type="entry name" value="Pept_C14_caspase"/>
</dbReference>
<organism evidence="5 6">
    <name type="scientific">Clavelina lepadiformis</name>
    <name type="common">Light-bulb sea squirt</name>
    <name type="synonym">Ascidia lepadiformis</name>
    <dbReference type="NCBI Taxonomy" id="159417"/>
    <lineage>
        <taxon>Eukaryota</taxon>
        <taxon>Metazoa</taxon>
        <taxon>Chordata</taxon>
        <taxon>Tunicata</taxon>
        <taxon>Ascidiacea</taxon>
        <taxon>Aplousobranchia</taxon>
        <taxon>Clavelinidae</taxon>
        <taxon>Clavelina</taxon>
    </lineage>
</organism>
<dbReference type="Proteomes" id="UP001642483">
    <property type="component" value="Unassembled WGS sequence"/>
</dbReference>
<gene>
    <name evidence="5" type="ORF">CVLEPA_LOCUS16821</name>
</gene>
<dbReference type="EMBL" id="CAWYQH010000101">
    <property type="protein sequence ID" value="CAK8685714.1"/>
    <property type="molecule type" value="Genomic_DNA"/>
</dbReference>
<feature type="domain" description="Caspase family p20" evidence="4">
    <location>
        <begin position="78"/>
        <end position="196"/>
    </location>
</feature>
<evidence type="ECO:0000313" key="5">
    <source>
        <dbReference type="EMBL" id="CAK8685714.1"/>
    </source>
</evidence>
<dbReference type="InterPro" id="IPR002398">
    <property type="entry name" value="Pept_C14"/>
</dbReference>
<evidence type="ECO:0000259" key="4">
    <source>
        <dbReference type="PROSITE" id="PS50208"/>
    </source>
</evidence>
<dbReference type="InterPro" id="IPR029030">
    <property type="entry name" value="Caspase-like_dom_sf"/>
</dbReference>
<keyword evidence="1" id="KW-0645">Protease</keyword>
<sequence length="196" mass="22143">MLEKERSFDFEILDQITGVILCNGNICLTSLETSTAEPKAFVDDYELNGNQVVVHQASQSDYKKHLNDENIYQIVQKPKARVLFLFNTTFPTWPAKASLSQIEPNLDKLKQLFEGLGCAVREEPNLSAEEMRKTIKCFLKNDQHTDFCVLFIVSHGENDSGKDVVFGKDGESLTILEIVDCFFPAKCSSDLLDKQL</sequence>
<dbReference type="Pfam" id="PF00656">
    <property type="entry name" value="Peptidase_C14"/>
    <property type="match status" value="1"/>
</dbReference>
<comment type="caution">
    <text evidence="5">The sequence shown here is derived from an EMBL/GenBank/DDBJ whole genome shotgun (WGS) entry which is preliminary data.</text>
</comment>
<keyword evidence="3" id="KW-0378">Hydrolase</keyword>
<reference evidence="5 6" key="1">
    <citation type="submission" date="2024-02" db="EMBL/GenBank/DDBJ databases">
        <authorList>
            <person name="Daric V."/>
            <person name="Darras S."/>
        </authorList>
    </citation>
    <scope>NUCLEOTIDE SEQUENCE [LARGE SCALE GENOMIC DNA]</scope>
</reference>
<dbReference type="PROSITE" id="PS50208">
    <property type="entry name" value="CASPASE_P20"/>
    <property type="match status" value="1"/>
</dbReference>
<accession>A0ABP0G4J7</accession>
<dbReference type="PANTHER" id="PTHR47901:SF8">
    <property type="entry name" value="CASPASE-3"/>
    <property type="match status" value="1"/>
</dbReference>
<keyword evidence="2" id="KW-0053">Apoptosis</keyword>
<evidence type="ECO:0000256" key="1">
    <source>
        <dbReference type="ARBA" id="ARBA00022670"/>
    </source>
</evidence>
<dbReference type="InterPro" id="IPR001309">
    <property type="entry name" value="Pept_C14_p20"/>
</dbReference>
<evidence type="ECO:0000313" key="6">
    <source>
        <dbReference type="Proteomes" id="UP001642483"/>
    </source>
</evidence>
<name>A0ABP0G4J7_CLALP</name>
<proteinExistence type="predicted"/>
<dbReference type="Gene3D" id="3.40.50.1460">
    <property type="match status" value="1"/>
</dbReference>
<dbReference type="PANTHER" id="PTHR47901">
    <property type="entry name" value="CASPASE RECRUITMENT DOMAIN-CONTAINING PROTEIN 18"/>
    <property type="match status" value="1"/>
</dbReference>
<evidence type="ECO:0000256" key="2">
    <source>
        <dbReference type="ARBA" id="ARBA00022703"/>
    </source>
</evidence>
<keyword evidence="6" id="KW-1185">Reference proteome</keyword>